<dbReference type="OrthoDB" id="2507052at2759"/>
<gene>
    <name evidence="2" type="ORF">O181_122057</name>
</gene>
<protein>
    <submittedName>
        <fullName evidence="2">Uncharacterized protein</fullName>
    </submittedName>
</protein>
<evidence type="ECO:0000313" key="2">
    <source>
        <dbReference type="EMBL" id="MBW0582342.1"/>
    </source>
</evidence>
<evidence type="ECO:0000313" key="3">
    <source>
        <dbReference type="Proteomes" id="UP000765509"/>
    </source>
</evidence>
<accession>A0A9Q3KK33</accession>
<feature type="non-terminal residue" evidence="2">
    <location>
        <position position="1"/>
    </location>
</feature>
<sequence>LRNERYKFAISQDFPKRYIRIVKPIQAHSDEEYSQEKEVYIARKLPFRSESANRFMRNLDEIIKKTYHEEGRRDQHRHRIHIKNPPTTDFPKAPKGLPIDFYDVRWFNEKLPSQRRNLADVGTIAFLRDATKSLEFKDEDEKMGDKRFTDKNWDDATKEYNLDFLVSPEQDSEDESIGDNDTDYGESIILESSDEYETNNDSDNTQYKYKAAKDRKGKQKANEEDFEADDMELDEEYGRATFAGGLTEEEWNAWQ</sequence>
<feature type="compositionally biased region" description="Acidic residues" evidence="1">
    <location>
        <begin position="224"/>
        <end position="233"/>
    </location>
</feature>
<reference evidence="2" key="1">
    <citation type="submission" date="2021-03" db="EMBL/GenBank/DDBJ databases">
        <title>Draft genome sequence of rust myrtle Austropuccinia psidii MF-1, a brazilian biotype.</title>
        <authorList>
            <person name="Quecine M.C."/>
            <person name="Pachon D.M.R."/>
            <person name="Bonatelli M.L."/>
            <person name="Correr F.H."/>
            <person name="Franceschini L.M."/>
            <person name="Leite T.F."/>
            <person name="Margarido G.R.A."/>
            <person name="Almeida C.A."/>
            <person name="Ferrarezi J.A."/>
            <person name="Labate C.A."/>
        </authorList>
    </citation>
    <scope>NUCLEOTIDE SEQUENCE</scope>
    <source>
        <strain evidence="2">MF-1</strain>
    </source>
</reference>
<evidence type="ECO:0000256" key="1">
    <source>
        <dbReference type="SAM" id="MobiDB-lite"/>
    </source>
</evidence>
<feature type="region of interest" description="Disordered" evidence="1">
    <location>
        <begin position="191"/>
        <end position="233"/>
    </location>
</feature>
<dbReference type="AlphaFoldDB" id="A0A9Q3KK33"/>
<dbReference type="Proteomes" id="UP000765509">
    <property type="component" value="Unassembled WGS sequence"/>
</dbReference>
<comment type="caution">
    <text evidence="2">The sequence shown here is derived from an EMBL/GenBank/DDBJ whole genome shotgun (WGS) entry which is preliminary data.</text>
</comment>
<organism evidence="2 3">
    <name type="scientific">Austropuccinia psidii MF-1</name>
    <dbReference type="NCBI Taxonomy" id="1389203"/>
    <lineage>
        <taxon>Eukaryota</taxon>
        <taxon>Fungi</taxon>
        <taxon>Dikarya</taxon>
        <taxon>Basidiomycota</taxon>
        <taxon>Pucciniomycotina</taxon>
        <taxon>Pucciniomycetes</taxon>
        <taxon>Pucciniales</taxon>
        <taxon>Sphaerophragmiaceae</taxon>
        <taxon>Austropuccinia</taxon>
    </lineage>
</organism>
<dbReference type="EMBL" id="AVOT02112279">
    <property type="protein sequence ID" value="MBW0582342.1"/>
    <property type="molecule type" value="Genomic_DNA"/>
</dbReference>
<name>A0A9Q3KK33_9BASI</name>
<keyword evidence="3" id="KW-1185">Reference proteome</keyword>
<proteinExistence type="predicted"/>